<dbReference type="GO" id="GO:0032968">
    <property type="term" value="P:positive regulation of transcription elongation by RNA polymerase II"/>
    <property type="evidence" value="ECO:0007669"/>
    <property type="project" value="InterPro"/>
</dbReference>
<feature type="compositionally biased region" description="Basic and acidic residues" evidence="8">
    <location>
        <begin position="334"/>
        <end position="346"/>
    </location>
</feature>
<protein>
    <recommendedName>
        <fullName evidence="7">Transcription initiation factor IIF subunit alpha</fullName>
    </recommendedName>
</protein>
<keyword evidence="6 7" id="KW-0539">Nucleus</keyword>
<keyword evidence="9" id="KW-0396">Initiation factor</keyword>
<feature type="compositionally biased region" description="Low complexity" evidence="8">
    <location>
        <begin position="519"/>
        <end position="528"/>
    </location>
</feature>
<sequence length="643" mass="72150">MSNGLRPFTRDKKYSKILLRKQLSIDSPEDADSKSPNPNVSLSEKARNTAALAKGAVPKGVKLDLAQKAEIAKKMTLSQKSEVQKETRTFTDYRLVSSIPEKTNNVMRFQSSNVVDPKEFMQPVKLRRKERYQYNRNRDANKGNSEEGFSQENSGEAITSTSQDETEAKQSFGSPSGISKTDPSIISPYGGGARNKQLMFKKRTKQVFFADEKQRKLNIEESRPWILEDFDGAQNWTGTLEGGQKSNYVLFVLMDDGFKVVPVDRWYKFSSKLKYSTLTLDEAEIELKKSQKTEVHDRWLMKKRAKQLEETKNGENGTDNSVISNISSILNKKSSGESENKPKLVEYEDENEEDEDGEDIKGKRKRNLRGDADEVDFEDEFADDEEMAEDLFDGAEEEAEKEAPGNKTNALGGSDEEEEEEEDETKLDYAGKEMKDLMKKIEKNKAYDSENEDNPYVSELSDQSDEDEDKKQEVNKDDPNAAKTGSEIPETSNVGQGSMDKGQDVKPSISELNSGVGMSKSTSNSSSIIKKRKRNLNEPQDSISSEVGTKKANQNNNADDYSKSQQVRGVQPAAEGTDGVDPSLITEQEVIDLIKVGNLTTKDLIAKVKRKLKENPLNRPRISDIVKRVATIRDGILVLKISK</sequence>
<evidence type="ECO:0000256" key="8">
    <source>
        <dbReference type="SAM" id="MobiDB-lite"/>
    </source>
</evidence>
<dbReference type="InterPro" id="IPR008851">
    <property type="entry name" value="TFIIF-alpha"/>
</dbReference>
<comment type="similarity">
    <text evidence="2 7">Belongs to the TFIIF alpha subunit family.</text>
</comment>
<gene>
    <name evidence="9" type="ORF">AYI68_g7493</name>
</gene>
<evidence type="ECO:0000256" key="2">
    <source>
        <dbReference type="ARBA" id="ARBA00005249"/>
    </source>
</evidence>
<evidence type="ECO:0000256" key="6">
    <source>
        <dbReference type="ARBA" id="ARBA00023242"/>
    </source>
</evidence>
<feature type="region of interest" description="Disordered" evidence="8">
    <location>
        <begin position="332"/>
        <end position="431"/>
    </location>
</feature>
<dbReference type="OrthoDB" id="76676at2759"/>
<evidence type="ECO:0000256" key="7">
    <source>
        <dbReference type="RuleBase" id="RU366044"/>
    </source>
</evidence>
<feature type="region of interest" description="Disordered" evidence="8">
    <location>
        <begin position="25"/>
        <end position="46"/>
    </location>
</feature>
<dbReference type="EMBL" id="LSSL01006374">
    <property type="protein sequence ID" value="OLY78458.1"/>
    <property type="molecule type" value="Genomic_DNA"/>
</dbReference>
<evidence type="ECO:0000256" key="3">
    <source>
        <dbReference type="ARBA" id="ARBA00023015"/>
    </source>
</evidence>
<evidence type="ECO:0000256" key="5">
    <source>
        <dbReference type="ARBA" id="ARBA00023163"/>
    </source>
</evidence>
<proteinExistence type="inferred from homology"/>
<keyword evidence="10" id="KW-1185">Reference proteome</keyword>
<feature type="compositionally biased region" description="Polar residues" evidence="8">
    <location>
        <begin position="537"/>
        <end position="568"/>
    </location>
</feature>
<accession>A0A1R0GNK7</accession>
<comment type="subcellular location">
    <subcellularLocation>
        <location evidence="1 7">Nucleus</location>
    </subcellularLocation>
</comment>
<dbReference type="Pfam" id="PF05793">
    <property type="entry name" value="TFIIF_alpha"/>
    <property type="match status" value="1"/>
</dbReference>
<feature type="compositionally biased region" description="Acidic residues" evidence="8">
    <location>
        <begin position="414"/>
        <end position="425"/>
    </location>
</feature>
<dbReference type="GO" id="GO:0003677">
    <property type="term" value="F:DNA binding"/>
    <property type="evidence" value="ECO:0007669"/>
    <property type="project" value="UniProtKB-KW"/>
</dbReference>
<dbReference type="GO" id="GO:0003743">
    <property type="term" value="F:translation initiation factor activity"/>
    <property type="evidence" value="ECO:0007669"/>
    <property type="project" value="UniProtKB-KW"/>
</dbReference>
<name>A0A1R0GNK7_9FUNG</name>
<feature type="compositionally biased region" description="Polar residues" evidence="8">
    <location>
        <begin position="147"/>
        <end position="184"/>
    </location>
</feature>
<evidence type="ECO:0000313" key="9">
    <source>
        <dbReference type="EMBL" id="OLY78458.1"/>
    </source>
</evidence>
<evidence type="ECO:0000256" key="4">
    <source>
        <dbReference type="ARBA" id="ARBA00023125"/>
    </source>
</evidence>
<evidence type="ECO:0000256" key="1">
    <source>
        <dbReference type="ARBA" id="ARBA00004123"/>
    </source>
</evidence>
<dbReference type="PANTHER" id="PTHR13011">
    <property type="entry name" value="TFIIF-ALPHA"/>
    <property type="match status" value="1"/>
</dbReference>
<dbReference type="GO" id="GO:0006367">
    <property type="term" value="P:transcription initiation at RNA polymerase II promoter"/>
    <property type="evidence" value="ECO:0007669"/>
    <property type="project" value="InterPro"/>
</dbReference>
<organism evidence="9 10">
    <name type="scientific">Smittium mucronatum</name>
    <dbReference type="NCBI Taxonomy" id="133383"/>
    <lineage>
        <taxon>Eukaryota</taxon>
        <taxon>Fungi</taxon>
        <taxon>Fungi incertae sedis</taxon>
        <taxon>Zoopagomycota</taxon>
        <taxon>Kickxellomycotina</taxon>
        <taxon>Harpellomycetes</taxon>
        <taxon>Harpellales</taxon>
        <taxon>Legeriomycetaceae</taxon>
        <taxon>Smittium</taxon>
    </lineage>
</organism>
<dbReference type="GO" id="GO:0005674">
    <property type="term" value="C:transcription factor TFIIF complex"/>
    <property type="evidence" value="ECO:0007669"/>
    <property type="project" value="TreeGrafter"/>
</dbReference>
<keyword evidence="3 7" id="KW-0805">Transcription regulation</keyword>
<keyword evidence="5 7" id="KW-0804">Transcription</keyword>
<feature type="compositionally biased region" description="Basic and acidic residues" evidence="8">
    <location>
        <begin position="131"/>
        <end position="145"/>
    </location>
</feature>
<feature type="region of interest" description="Disordered" evidence="8">
    <location>
        <begin position="126"/>
        <end position="193"/>
    </location>
</feature>
<comment type="function">
    <text evidence="7">TFIIF is a general transcription initiation factor that binds to RNA polymerase II and helps to recruit it to the initiation complex in collaboration with TFIIB. It promotes transcription elongation.</text>
</comment>
<feature type="compositionally biased region" description="Acidic residues" evidence="8">
    <location>
        <begin position="373"/>
        <end position="400"/>
    </location>
</feature>
<keyword evidence="9" id="KW-0648">Protein biosynthesis</keyword>
<feature type="region of interest" description="Disordered" evidence="8">
    <location>
        <begin position="444"/>
        <end position="581"/>
    </location>
</feature>
<dbReference type="SUPFAM" id="SSF50916">
    <property type="entry name" value="Rap30/74 interaction domains"/>
    <property type="match status" value="1"/>
</dbReference>
<feature type="compositionally biased region" description="Acidic residues" evidence="8">
    <location>
        <begin position="347"/>
        <end position="358"/>
    </location>
</feature>
<keyword evidence="4 7" id="KW-0238">DNA-binding</keyword>
<dbReference type="GO" id="GO:0016251">
    <property type="term" value="F:RNA polymerase II general transcription initiation factor activity"/>
    <property type="evidence" value="ECO:0007669"/>
    <property type="project" value="TreeGrafter"/>
</dbReference>
<evidence type="ECO:0000313" key="10">
    <source>
        <dbReference type="Proteomes" id="UP000187455"/>
    </source>
</evidence>
<reference evidence="9 10" key="1">
    <citation type="journal article" date="2016" name="Mol. Biol. Evol.">
        <title>Genome-Wide Survey of Gut Fungi (Harpellales) Reveals the First Horizontally Transferred Ubiquitin Gene from a Mosquito Host.</title>
        <authorList>
            <person name="Wang Y."/>
            <person name="White M.M."/>
            <person name="Kvist S."/>
            <person name="Moncalvo J.M."/>
        </authorList>
    </citation>
    <scope>NUCLEOTIDE SEQUENCE [LARGE SCALE GENOMIC DNA]</scope>
    <source>
        <strain evidence="9 10">ALG-7-W6</strain>
    </source>
</reference>
<dbReference type="PANTHER" id="PTHR13011:SF0">
    <property type="entry name" value="GENERAL TRANSCRIPTION FACTOR IIF SUBUNIT 1"/>
    <property type="match status" value="1"/>
</dbReference>
<dbReference type="AlphaFoldDB" id="A0A1R0GNK7"/>
<dbReference type="GO" id="GO:0001096">
    <property type="term" value="F:TFIIF-class transcription factor complex binding"/>
    <property type="evidence" value="ECO:0007669"/>
    <property type="project" value="TreeGrafter"/>
</dbReference>
<dbReference type="STRING" id="133383.A0A1R0GNK7"/>
<feature type="compositionally biased region" description="Basic and acidic residues" evidence="8">
    <location>
        <begin position="469"/>
        <end position="480"/>
    </location>
</feature>
<comment type="caution">
    <text evidence="9">The sequence shown here is derived from an EMBL/GenBank/DDBJ whole genome shotgun (WGS) entry which is preliminary data.</text>
</comment>
<dbReference type="Proteomes" id="UP000187455">
    <property type="component" value="Unassembled WGS sequence"/>
</dbReference>
<dbReference type="InterPro" id="IPR011039">
    <property type="entry name" value="TFIIF_interaction"/>
</dbReference>